<dbReference type="Pfam" id="PF17701">
    <property type="entry name" value="DUF5547"/>
    <property type="match status" value="1"/>
</dbReference>
<reference evidence="1" key="4">
    <citation type="submission" date="2018-11" db="UniProtKB">
        <authorList>
            <consortium name="Ensembl"/>
        </authorList>
    </citation>
    <scope>IDENTIFICATION</scope>
</reference>
<dbReference type="InterPro" id="IPR041537">
    <property type="entry name" value="DUF5547"/>
</dbReference>
<sequence>MGFSLSKSATQVSAIHMDSKVDDHLIRGTEKSRLEPATQLFQNTKKIRLEDTNQENFTRIEGTGTGSLSGKALGSVVYVKESDGLEMTDVE</sequence>
<dbReference type="AlphaFoldDB" id="A0A3F2YNW3"/>
<dbReference type="Proteomes" id="UP000005640">
    <property type="component" value="Chromosome 2"/>
</dbReference>
<evidence type="ECO:0000313" key="2">
    <source>
        <dbReference type="Proteomes" id="UP000005640"/>
    </source>
</evidence>
<protein>
    <submittedName>
        <fullName evidence="1">Uncharacterized protein C2orf15</fullName>
    </submittedName>
</protein>
<dbReference type="KEGG" id="hsa:150590"/>
<dbReference type="Antibodypedia" id="71553">
    <property type="antibodies" value="29 antibodies from 6 providers"/>
</dbReference>
<dbReference type="RefSeq" id="NP_001304921.2">
    <property type="nucleotide sequence ID" value="NM_001317992.2"/>
</dbReference>
<dbReference type="OpenTargets" id="ENSG00000273045"/>
<dbReference type="RefSeq" id="NP_653307.2">
    <property type="nucleotide sequence ID" value="NM_144706.4"/>
</dbReference>
<dbReference type="CTD" id="150590"/>
<dbReference type="MassIVE" id="A0A3F2YNW3"/>
<dbReference type="Ensembl" id="ENST00000409684">
    <property type="protein sequence ID" value="ENSP00000386654"/>
    <property type="gene ID" value="ENSG00000273045"/>
</dbReference>
<organism evidence="1 2">
    <name type="scientific">Homo sapiens</name>
    <name type="common">Human</name>
    <dbReference type="NCBI Taxonomy" id="9606"/>
    <lineage>
        <taxon>Eukaryota</taxon>
        <taxon>Metazoa</taxon>
        <taxon>Chordata</taxon>
        <taxon>Craniata</taxon>
        <taxon>Vertebrata</taxon>
        <taxon>Euteleostomi</taxon>
        <taxon>Mammalia</taxon>
        <taxon>Eutheria</taxon>
        <taxon>Euarchontoglires</taxon>
        <taxon>Primates</taxon>
        <taxon>Haplorrhini</taxon>
        <taxon>Catarrhini</taxon>
        <taxon>Hominidae</taxon>
        <taxon>Homo</taxon>
    </lineage>
</organism>
<dbReference type="HGNC" id="HGNC:28436">
    <property type="gene designation" value="C2orf15"/>
</dbReference>
<reference evidence="2" key="1">
    <citation type="journal article" date="2001" name="Nature">
        <title>Initial sequencing and analysis of the human genome.</title>
        <authorList>
            <consortium name="International Human Genome Sequencing Consortium"/>
            <person name="Lander E.S."/>
            <person name="Linton L.M."/>
            <person name="Birren B."/>
            <person name="Nusbaum C."/>
            <person name="Zody M.C."/>
            <person name="Baldwin J."/>
            <person name="Devon K."/>
            <person name="Dewar K."/>
            <person name="Doyle M."/>
            <person name="FitzHugh W."/>
            <person name="Funke R."/>
            <person name="Gage D."/>
            <person name="Harris K."/>
            <person name="Heaford A."/>
            <person name="Howland J."/>
            <person name="Kann L."/>
            <person name="Lehoczky J."/>
            <person name="LeVine R."/>
            <person name="McEwan P."/>
            <person name="McKernan K."/>
            <person name="Meldrim J."/>
            <person name="Mesirov J.P."/>
            <person name="Miranda C."/>
            <person name="Morris W."/>
            <person name="Naylor J."/>
            <person name="Raymond C."/>
            <person name="Rosetti M."/>
            <person name="Santos R."/>
            <person name="Sheridan A."/>
            <person name="Sougnez C."/>
            <person name="Stange-Thomann N."/>
            <person name="Stojanovic N."/>
            <person name="Subramanian A."/>
            <person name="Wyman D."/>
            <person name="Rogers J."/>
            <person name="Sulston J."/>
            <person name="Ainscough R."/>
            <person name="Beck S."/>
            <person name="Bentley D."/>
            <person name="Burton J."/>
            <person name="Clee C."/>
            <person name="Carter N."/>
            <person name="Coulson A."/>
            <person name="Deadman R."/>
            <person name="Deloukas P."/>
            <person name="Dunham A."/>
            <person name="Dunham I."/>
            <person name="Durbin R."/>
            <person name="French L."/>
            <person name="Grafham D."/>
            <person name="Gregory S."/>
            <person name="Hubbard T."/>
            <person name="Humphray S."/>
            <person name="Hunt A."/>
            <person name="Jones M."/>
            <person name="Lloyd C."/>
            <person name="McMurray A."/>
            <person name="Matthews L."/>
            <person name="Mercer S."/>
            <person name="Milne S."/>
            <person name="Mullikin J.C."/>
            <person name="Mungall A."/>
            <person name="Plumb R."/>
            <person name="Ross M."/>
            <person name="Shownkeen R."/>
            <person name="Sims S."/>
            <person name="Waterston R.H."/>
            <person name="Wilson R.K."/>
            <person name="Hillier L.W."/>
            <person name="McPherson J.D."/>
            <person name="Marra M.A."/>
            <person name="Mardis E.R."/>
            <person name="Fulton L.A."/>
            <person name="Chinwalla A.T."/>
            <person name="Pepin K.H."/>
            <person name="Gish W.R."/>
            <person name="Chissoe S.L."/>
            <person name="Wendl M.C."/>
            <person name="Delehaunty K.D."/>
            <person name="Miner T.L."/>
            <person name="Delehaunty A."/>
            <person name="Kramer J.B."/>
            <person name="Cook L.L."/>
            <person name="Fulton R.S."/>
            <person name="Johnson D.L."/>
            <person name="Minx P.J."/>
            <person name="Clifton S.W."/>
            <person name="Hawkins T."/>
            <person name="Branscomb E."/>
            <person name="Predki P."/>
            <person name="Richardson P."/>
            <person name="Wenning S."/>
            <person name="Slezak T."/>
            <person name="Doggett N."/>
            <person name="Cheng J.F."/>
            <person name="Olsen A."/>
            <person name="Lucas S."/>
            <person name="Elkin C."/>
            <person name="Uberbacher E."/>
            <person name="Frazier M."/>
            <person name="Gibbs R.A."/>
            <person name="Muzny D.M."/>
            <person name="Scherer S.E."/>
            <person name="Bouck J.B."/>
            <person name="Sodergren E.J."/>
            <person name="Worley K.C."/>
            <person name="Rives C.M."/>
            <person name="Gorrell J.H."/>
            <person name="Metzker M.L."/>
            <person name="Naylor S.L."/>
            <person name="Kucherlapati R.S."/>
            <person name="Nelson D.L."/>
            <person name="Weinstock G.M."/>
            <person name="Sakaki Y."/>
            <person name="Fujiyama A."/>
            <person name="Hattori M."/>
            <person name="Yada T."/>
            <person name="Toyoda A."/>
            <person name="Itoh T."/>
            <person name="Kawagoe C."/>
            <person name="Watanabe H."/>
            <person name="Totoki Y."/>
            <person name="Taylor T."/>
            <person name="Weissenbach J."/>
            <person name="Heilig R."/>
            <person name="Saurin W."/>
            <person name="Artiguenave F."/>
            <person name="Brottier P."/>
            <person name="Bruls T."/>
            <person name="Pelletier E."/>
            <person name="Robert C."/>
            <person name="Wincker P."/>
            <person name="Smith D.R."/>
            <person name="Doucette-Stamm L."/>
            <person name="Rubenfield M."/>
            <person name="Weinstock K."/>
            <person name="Lee H.M."/>
            <person name="Dubois J."/>
            <person name="Rosenthal A."/>
            <person name="Platzer M."/>
            <person name="Nyakatura G."/>
            <person name="Taudien S."/>
            <person name="Rump A."/>
            <person name="Yang H."/>
            <person name="Yu J."/>
            <person name="Wang J."/>
            <person name="Huang G."/>
            <person name="Gu J."/>
            <person name="Hood L."/>
            <person name="Rowen L."/>
            <person name="Madan A."/>
            <person name="Qin S."/>
            <person name="Davis R.W."/>
            <person name="Federspiel N.A."/>
            <person name="Abola A.P."/>
            <person name="Proctor M.J."/>
            <person name="Myers R.M."/>
            <person name="Schmutz J."/>
            <person name="Dickson M."/>
            <person name="Grimwood J."/>
            <person name="Cox D.R."/>
            <person name="Olson M.V."/>
            <person name="Kaul R."/>
            <person name="Raymond C."/>
            <person name="Shimizu N."/>
            <person name="Kawasaki K."/>
            <person name="Minoshima S."/>
            <person name="Evans G.A."/>
            <person name="Athanasiou M."/>
            <person name="Schultz R."/>
            <person name="Roe B.A."/>
            <person name="Chen F."/>
            <person name="Pan H."/>
            <person name="Ramser J."/>
            <person name="Lehrach H."/>
            <person name="Reinhardt R."/>
            <person name="McCombie W.R."/>
            <person name="de la Bastide M."/>
            <person name="Dedhia N."/>
            <person name="Blocker H."/>
            <person name="Hornischer K."/>
            <person name="Nordsiek G."/>
            <person name="Agarwala R."/>
            <person name="Aravind L."/>
            <person name="Bailey J.A."/>
            <person name="Bateman A."/>
            <person name="Batzoglou S."/>
            <person name="Birney E."/>
            <person name="Bork P."/>
            <person name="Brown D.G."/>
            <person name="Burge C.B."/>
            <person name="Cerutti L."/>
            <person name="Chen H.C."/>
            <person name="Church D."/>
            <person name="Clamp M."/>
            <person name="Copley R.R."/>
            <person name="Doerks T."/>
            <person name="Eddy S.R."/>
            <person name="Eichler E.E."/>
            <person name="Furey T.S."/>
            <person name="Galagan J."/>
            <person name="Gilbert J.G."/>
            <person name="Harmon C."/>
            <person name="Hayashizaki Y."/>
            <person name="Haussler D."/>
            <person name="Hermjakob H."/>
            <person name="Hokamp K."/>
            <person name="Jang W."/>
            <person name="Johnson L.S."/>
            <person name="Jones T.A."/>
            <person name="Kasif S."/>
            <person name="Kaspryzk A."/>
            <person name="Kennedy S."/>
            <person name="Kent W.J."/>
            <person name="Kitts P."/>
            <person name="Koonin E.V."/>
            <person name="Korf I."/>
            <person name="Kulp D."/>
            <person name="Lancet D."/>
            <person name="Lowe T.M."/>
            <person name="McLysaght A."/>
            <person name="Mikkelsen T."/>
            <person name="Moran J.V."/>
            <person name="Mulder N."/>
            <person name="Pollara V.J."/>
            <person name="Ponting C.P."/>
            <person name="Schuler G."/>
            <person name="Schultz J."/>
            <person name="Slater G."/>
            <person name="Smit A.F."/>
            <person name="Stupka E."/>
            <person name="Szustakowski J."/>
            <person name="Thierry-Mieg D."/>
            <person name="Thierry-Mieg J."/>
            <person name="Wagner L."/>
            <person name="Wallis J."/>
            <person name="Wheeler R."/>
            <person name="Williams A."/>
            <person name="Wolf Y.I."/>
            <person name="Wolfe K.H."/>
            <person name="Yang S.P."/>
            <person name="Yeh R.F."/>
            <person name="Collins F."/>
            <person name="Guyer M.S."/>
            <person name="Peterson J."/>
            <person name="Felsenfeld A."/>
            <person name="Wetterstrand K.A."/>
            <person name="Patrinos A."/>
            <person name="Morgan M.J."/>
            <person name="de Jong P."/>
            <person name="Catanese J.J."/>
            <person name="Osoegawa K."/>
            <person name="Shizuya H."/>
            <person name="Choi S."/>
            <person name="Chen Y.J."/>
        </authorList>
    </citation>
    <scope>NUCLEOTIDE SEQUENCE [LARGE SCALE GENOMIC DNA]</scope>
</reference>
<dbReference type="EMBL" id="AC092587">
    <property type="status" value="NOT_ANNOTATED_CDS"/>
    <property type="molecule type" value="Genomic_DNA"/>
</dbReference>
<gene>
    <name evidence="1" type="primary">C2orf15</name>
</gene>
<dbReference type="GeneTree" id="ENSGT00390000000424"/>
<reference evidence="2" key="2">
    <citation type="journal article" date="2004" name="Nature">
        <title>Finishing the euchromatic sequence of the human genome.</title>
        <authorList>
            <consortium name="International Human Genome Sequencing Consortium"/>
        </authorList>
    </citation>
    <scope>NUCLEOTIDE SEQUENCE [LARGE SCALE GENOMIC DNA]</scope>
</reference>
<dbReference type="ExpressionAtlas" id="A0A3F2YNW3">
    <property type="expression patterns" value="baseline and differential"/>
</dbReference>
<proteinExistence type="predicted"/>
<dbReference type="Bgee" id="ENSG00000273045">
    <property type="expression patterns" value="Expressed in oocyte and 103 other cell types or tissues"/>
</dbReference>
<dbReference type="VEuPathDB" id="HostDB:ENSG00000273045"/>
<keyword evidence="2" id="KW-1185">Reference proteome</keyword>
<accession>A0A3F2YNW3</accession>
<dbReference type="GeneID" id="150590"/>
<evidence type="ECO:0000313" key="1">
    <source>
        <dbReference type="Ensembl" id="ENSP00000386654"/>
    </source>
</evidence>
<dbReference type="OMA" id="CSAVPMG"/>
<dbReference type="OrthoDB" id="9441888at2759"/>
<name>A0A3F2YNW3_HUMAN</name>
<reference evidence="1 2" key="3">
    <citation type="journal article" date="2005" name="Nature">
        <title>Generation and annotation of the DNA sequences of human chromosomes 2 and 4.</title>
        <authorList>
            <person name="Hillier L.W."/>
            <person name="Graves T.A."/>
            <person name="Fulton R.S."/>
            <person name="Fulton L.A."/>
            <person name="Pepin K.H."/>
            <person name="Minx P."/>
            <person name="Wagner-McPherson C."/>
            <person name="Layman D."/>
            <person name="Wylie K."/>
            <person name="Sekhon M."/>
            <person name="Becker M.C."/>
            <person name="Fewell G.A."/>
            <person name="Delehaunty K.D."/>
            <person name="Miner T.L."/>
            <person name="Nash W.E."/>
            <person name="Kremitzki C."/>
            <person name="Oddy L."/>
            <person name="Du H."/>
            <person name="Sun H."/>
            <person name="Bradshaw-Cordum H."/>
            <person name="Ali J."/>
            <person name="Carter J."/>
            <person name="Cordes M."/>
            <person name="Harris A."/>
            <person name="Isak A."/>
            <person name="van Brunt A."/>
            <person name="Nguyen C."/>
            <person name="Du F."/>
            <person name="Courtney L."/>
            <person name="Kalicki J."/>
            <person name="Ozersky P."/>
            <person name="Abbott S."/>
            <person name="Armstrong J."/>
            <person name="Belter E.A."/>
            <person name="Caruso L."/>
            <person name="Cedroni M."/>
            <person name="Cotton M."/>
            <person name="Davidson T."/>
            <person name="Desai A."/>
            <person name="Elliott G."/>
            <person name="Erb T."/>
            <person name="Fronick C."/>
            <person name="Gaige T."/>
            <person name="Haakenson W."/>
            <person name="Haglund K."/>
            <person name="Holmes A."/>
            <person name="Harkins R."/>
            <person name="Kim K."/>
            <person name="Kruchowski S.S."/>
            <person name="Strong C.M."/>
            <person name="Grewal N."/>
            <person name="Goyea E."/>
            <person name="Hou S."/>
            <person name="Levy A."/>
            <person name="Martinka S."/>
            <person name="Mead K."/>
            <person name="McLellan M.D."/>
            <person name="Meyer R."/>
            <person name="Randall-Maher J."/>
            <person name="Tomlinson C."/>
            <person name="Dauphin-Kohlberg S."/>
            <person name="Kozlowicz-Reilly A."/>
            <person name="Shah N."/>
            <person name="Swearengen-Shahid S."/>
            <person name="Snider J."/>
            <person name="Strong J.T."/>
            <person name="Thompson J."/>
            <person name="Yoakum M."/>
            <person name="Leonard S."/>
            <person name="Pearman C."/>
            <person name="Trani L."/>
            <person name="Radionenko M."/>
            <person name="Waligorski J.E."/>
            <person name="Wang C."/>
            <person name="Rock S.M."/>
            <person name="Tin-Wollam A.M."/>
            <person name="Maupin R."/>
            <person name="Latreille P."/>
            <person name="Wendl M.C."/>
            <person name="Yang S.P."/>
            <person name="Pohl C."/>
            <person name="Wallis J.W."/>
            <person name="Spieth J."/>
            <person name="Bieri T.A."/>
            <person name="Berkowicz N."/>
            <person name="Nelson J.O."/>
            <person name="Osborne J."/>
            <person name="Ding L."/>
            <person name="Meyer R."/>
            <person name="Sabo A."/>
            <person name="Shotland Y."/>
            <person name="Sinha P."/>
            <person name="Wohldmann P.E."/>
            <person name="Cook L.L."/>
            <person name="Hickenbotham M.T."/>
            <person name="Eldred J."/>
            <person name="Williams D."/>
            <person name="Jones T.A."/>
            <person name="She X."/>
            <person name="Ciccarelli F.D."/>
            <person name="Izaurralde E."/>
            <person name="Taylor J."/>
            <person name="Schmutz J."/>
            <person name="Myers R.M."/>
            <person name="Cox D.R."/>
            <person name="Huang X."/>
            <person name="McPherson J.D."/>
            <person name="Mardis E.R."/>
            <person name="Clifton S.W."/>
            <person name="Warren W.C."/>
            <person name="Chinwalla A.T."/>
            <person name="Eddy S.R."/>
            <person name="Marra M.A."/>
            <person name="Ovcharenko I."/>
            <person name="Furey T.S."/>
            <person name="Miller W."/>
            <person name="Eichler E.E."/>
            <person name="Bork P."/>
            <person name="Suyama M."/>
            <person name="Torrents D."/>
            <person name="Waterston R.H."/>
            <person name="Wilson R.K."/>
        </authorList>
    </citation>
    <scope>NUCLEOTIDE SEQUENCE [LARGE SCALE GENOMIC DNA]</scope>
</reference>